<dbReference type="Proteomes" id="UP001219568">
    <property type="component" value="Unassembled WGS sequence"/>
</dbReference>
<sequence length="498" mass="54915">MAEEAPKPVACTYSSCKQMFWNMGDMITHKITYKHHFYCLPCDLDFHSEQALYLHTTTSDSHITCIHCGLEFRSQGGLDVHIKSNHEQVKKVPCNHCDAPFKSASAVIMHIESGKCPVVNEGGQRCGEVKAKAPGRKHILDMGRVTSSPEPQAAQFSGSSEDNEREGGVRLDLASNPTHHASSAAVAQRSGPSPSSEFSIDSSRDSPPEQMLAARRSLDLEPGGVSLFQQIPVYAPDSSRDGLVRRPDPSEFSGPLPLMEPFELVIPSPITDGALPVYQPIPVYAPDSTRDGRFPHADPNEQSGPLPLIPSLEQPSFTVLHPDTAVRSNPFLSTSTPNVAGLSQHDMNIPRPSVVSHRKLLNVDPQEFWNPEKGRFFCNCGISFLTVREFHTHIIVDDDGTIKDCPRCFKRFNSLAALVAHVEAPQSKCAAFADDDVEDEINEITRGFATFKSHPNELEMGEDLISMDTSSENYKPTTAAQTQEDKKLAAELWRLKFE</sequence>
<evidence type="ECO:0000313" key="10">
    <source>
        <dbReference type="EMBL" id="KAJ6051557.1"/>
    </source>
</evidence>
<proteinExistence type="predicted"/>
<dbReference type="SMART" id="SM00355">
    <property type="entry name" value="ZnF_C2H2"/>
    <property type="match status" value="5"/>
</dbReference>
<dbReference type="PROSITE" id="PS50157">
    <property type="entry name" value="ZINC_FINGER_C2H2_2"/>
    <property type="match status" value="1"/>
</dbReference>
<evidence type="ECO:0000256" key="2">
    <source>
        <dbReference type="ARBA" id="ARBA00022723"/>
    </source>
</evidence>
<dbReference type="GO" id="GO:0001228">
    <property type="term" value="F:DNA-binding transcription activator activity, RNA polymerase II-specific"/>
    <property type="evidence" value="ECO:0007669"/>
    <property type="project" value="TreeGrafter"/>
</dbReference>
<dbReference type="GO" id="GO:0000978">
    <property type="term" value="F:RNA polymerase II cis-regulatory region sequence-specific DNA binding"/>
    <property type="evidence" value="ECO:0007669"/>
    <property type="project" value="TreeGrafter"/>
</dbReference>
<dbReference type="PROSITE" id="PS00028">
    <property type="entry name" value="ZINC_FINGER_C2H2_1"/>
    <property type="match status" value="1"/>
</dbReference>
<evidence type="ECO:0000313" key="11">
    <source>
        <dbReference type="Proteomes" id="UP001219568"/>
    </source>
</evidence>
<evidence type="ECO:0000256" key="3">
    <source>
        <dbReference type="ARBA" id="ARBA00022737"/>
    </source>
</evidence>
<evidence type="ECO:0000256" key="8">
    <source>
        <dbReference type="SAM" id="MobiDB-lite"/>
    </source>
</evidence>
<feature type="compositionally biased region" description="Polar residues" evidence="8">
    <location>
        <begin position="145"/>
        <end position="160"/>
    </location>
</feature>
<keyword evidence="4 7" id="KW-0863">Zinc-finger</keyword>
<reference evidence="10" key="2">
    <citation type="submission" date="2023-01" db="EMBL/GenBank/DDBJ databases">
        <authorList>
            <person name="Petersen C."/>
        </authorList>
    </citation>
    <scope>NUCLEOTIDE SEQUENCE</scope>
    <source>
        <strain evidence="10">IBT 15450</strain>
    </source>
</reference>
<gene>
    <name evidence="10" type="ORF">N7460_002091</name>
</gene>
<evidence type="ECO:0000256" key="1">
    <source>
        <dbReference type="ARBA" id="ARBA00004123"/>
    </source>
</evidence>
<feature type="compositionally biased region" description="Low complexity" evidence="8">
    <location>
        <begin position="190"/>
        <end position="201"/>
    </location>
</feature>
<keyword evidence="6" id="KW-0539">Nucleus</keyword>
<protein>
    <recommendedName>
        <fullName evidence="9">C2H2-type domain-containing protein</fullName>
    </recommendedName>
</protein>
<dbReference type="GO" id="GO:0008270">
    <property type="term" value="F:zinc ion binding"/>
    <property type="evidence" value="ECO:0007669"/>
    <property type="project" value="UniProtKB-KW"/>
</dbReference>
<feature type="region of interest" description="Disordered" evidence="8">
    <location>
        <begin position="129"/>
        <end position="211"/>
    </location>
</feature>
<dbReference type="PANTHER" id="PTHR24376:SF250">
    <property type="entry name" value="ZINC FINGER PROTEIN 770"/>
    <property type="match status" value="1"/>
</dbReference>
<keyword evidence="2" id="KW-0479">Metal-binding</keyword>
<dbReference type="SUPFAM" id="SSF57667">
    <property type="entry name" value="beta-beta-alpha zinc fingers"/>
    <property type="match status" value="1"/>
</dbReference>
<dbReference type="PANTHER" id="PTHR24376">
    <property type="entry name" value="ZINC FINGER PROTEIN"/>
    <property type="match status" value="1"/>
</dbReference>
<keyword evidence="3" id="KW-0677">Repeat</keyword>
<dbReference type="InterPro" id="IPR013087">
    <property type="entry name" value="Znf_C2H2_type"/>
</dbReference>
<evidence type="ECO:0000256" key="6">
    <source>
        <dbReference type="ARBA" id="ARBA00023242"/>
    </source>
</evidence>
<accession>A0AAD6IJ65</accession>
<dbReference type="GO" id="GO:0005634">
    <property type="term" value="C:nucleus"/>
    <property type="evidence" value="ECO:0007669"/>
    <property type="project" value="UniProtKB-SubCell"/>
</dbReference>
<evidence type="ECO:0000259" key="9">
    <source>
        <dbReference type="PROSITE" id="PS50157"/>
    </source>
</evidence>
<comment type="caution">
    <text evidence="10">The sequence shown here is derived from an EMBL/GenBank/DDBJ whole genome shotgun (WGS) entry which is preliminary data.</text>
</comment>
<evidence type="ECO:0000256" key="4">
    <source>
        <dbReference type="ARBA" id="ARBA00022771"/>
    </source>
</evidence>
<name>A0AAD6IJ65_PENCN</name>
<dbReference type="AlphaFoldDB" id="A0AAD6IJ65"/>
<keyword evidence="11" id="KW-1185">Reference proteome</keyword>
<dbReference type="InterPro" id="IPR036236">
    <property type="entry name" value="Znf_C2H2_sf"/>
</dbReference>
<evidence type="ECO:0000256" key="7">
    <source>
        <dbReference type="PROSITE-ProRule" id="PRU00042"/>
    </source>
</evidence>
<organism evidence="10 11">
    <name type="scientific">Penicillium canescens</name>
    <dbReference type="NCBI Taxonomy" id="5083"/>
    <lineage>
        <taxon>Eukaryota</taxon>
        <taxon>Fungi</taxon>
        <taxon>Dikarya</taxon>
        <taxon>Ascomycota</taxon>
        <taxon>Pezizomycotina</taxon>
        <taxon>Eurotiomycetes</taxon>
        <taxon>Eurotiomycetidae</taxon>
        <taxon>Eurotiales</taxon>
        <taxon>Aspergillaceae</taxon>
        <taxon>Penicillium</taxon>
    </lineage>
</organism>
<feature type="domain" description="C2H2-type" evidence="9">
    <location>
        <begin position="63"/>
        <end position="91"/>
    </location>
</feature>
<reference evidence="10" key="1">
    <citation type="journal article" date="2023" name="IMA Fungus">
        <title>Comparative genomic study of the Penicillium genus elucidates a diverse pangenome and 15 lateral gene transfer events.</title>
        <authorList>
            <person name="Petersen C."/>
            <person name="Sorensen T."/>
            <person name="Nielsen M.R."/>
            <person name="Sondergaard T.E."/>
            <person name="Sorensen J.L."/>
            <person name="Fitzpatrick D.A."/>
            <person name="Frisvad J.C."/>
            <person name="Nielsen K.L."/>
        </authorList>
    </citation>
    <scope>NUCLEOTIDE SEQUENCE</scope>
    <source>
        <strain evidence="10">IBT 15450</strain>
    </source>
</reference>
<dbReference type="EMBL" id="JAQJZL010000002">
    <property type="protein sequence ID" value="KAJ6051557.1"/>
    <property type="molecule type" value="Genomic_DNA"/>
</dbReference>
<comment type="subcellular location">
    <subcellularLocation>
        <location evidence="1">Nucleus</location>
    </subcellularLocation>
</comment>
<keyword evidence="5" id="KW-0862">Zinc</keyword>
<evidence type="ECO:0000256" key="5">
    <source>
        <dbReference type="ARBA" id="ARBA00022833"/>
    </source>
</evidence>
<dbReference type="Gene3D" id="3.30.160.60">
    <property type="entry name" value="Classic Zinc Finger"/>
    <property type="match status" value="1"/>
</dbReference>